<dbReference type="Proteomes" id="UP001301728">
    <property type="component" value="Unassembled WGS sequence"/>
</dbReference>
<proteinExistence type="predicted"/>
<accession>A0ABU5TXF2</accession>
<organism evidence="2 3">
    <name type="scientific">Limnoraphis robusta CCNP1315</name>
    <dbReference type="NCBI Taxonomy" id="3110306"/>
    <lineage>
        <taxon>Bacteria</taxon>
        <taxon>Bacillati</taxon>
        <taxon>Cyanobacteriota</taxon>
        <taxon>Cyanophyceae</taxon>
        <taxon>Oscillatoriophycideae</taxon>
        <taxon>Oscillatoriales</taxon>
        <taxon>Sirenicapillariaceae</taxon>
        <taxon>Limnoraphis</taxon>
    </lineage>
</organism>
<keyword evidence="3" id="KW-1185">Reference proteome</keyword>
<evidence type="ECO:0000256" key="1">
    <source>
        <dbReference type="SAM" id="Phobius"/>
    </source>
</evidence>
<comment type="caution">
    <text evidence="2">The sequence shown here is derived from an EMBL/GenBank/DDBJ whole genome shotgun (WGS) entry which is preliminary data.</text>
</comment>
<keyword evidence="1" id="KW-1133">Transmembrane helix</keyword>
<feature type="transmembrane region" description="Helical" evidence="1">
    <location>
        <begin position="6"/>
        <end position="27"/>
    </location>
</feature>
<sequence>MINIKTEVLIAIISISITIFVNLFAVLRLTWKIASMYGELNQRISKNKNDINSIGQIMRGEITRSSETVEGNLQAQIWQTSVRVNGIEDFLEDKGYKPPTFQRH</sequence>
<evidence type="ECO:0000313" key="3">
    <source>
        <dbReference type="Proteomes" id="UP001301728"/>
    </source>
</evidence>
<name>A0ABU5TXF2_9CYAN</name>
<keyword evidence="1" id="KW-0472">Membrane</keyword>
<evidence type="ECO:0000313" key="2">
    <source>
        <dbReference type="EMBL" id="MEA5519554.1"/>
    </source>
</evidence>
<dbReference type="RefSeq" id="WP_323223367.1">
    <property type="nucleotide sequence ID" value="NZ_JAYGHT010000038.1"/>
</dbReference>
<reference evidence="2 3" key="1">
    <citation type="submission" date="2023-12" db="EMBL/GenBank/DDBJ databases">
        <title>Baltic Sea Cyanobacteria.</title>
        <authorList>
            <person name="Delbaje E."/>
            <person name="Fewer D.P."/>
            <person name="Shishido T.K."/>
        </authorList>
    </citation>
    <scope>NUCLEOTIDE SEQUENCE [LARGE SCALE GENOMIC DNA]</scope>
    <source>
        <strain evidence="2 3">CCNP 1315</strain>
    </source>
</reference>
<keyword evidence="1" id="KW-0812">Transmembrane</keyword>
<protein>
    <submittedName>
        <fullName evidence="2">Uncharacterized protein</fullName>
    </submittedName>
</protein>
<dbReference type="EMBL" id="JAYGHT010000038">
    <property type="protein sequence ID" value="MEA5519554.1"/>
    <property type="molecule type" value="Genomic_DNA"/>
</dbReference>
<gene>
    <name evidence="2" type="ORF">VB854_11425</name>
</gene>